<dbReference type="Proteomes" id="UP000504634">
    <property type="component" value="Unplaced"/>
</dbReference>
<dbReference type="GeneID" id="115623367"/>
<feature type="domain" description="DUF4777" evidence="1">
    <location>
        <begin position="8"/>
        <end position="72"/>
    </location>
</feature>
<dbReference type="Pfam" id="PF16007">
    <property type="entry name" value="DUF4777"/>
    <property type="match status" value="1"/>
</dbReference>
<evidence type="ECO:0000259" key="1">
    <source>
        <dbReference type="Pfam" id="PF16007"/>
    </source>
</evidence>
<organism evidence="2 3">
    <name type="scientific">Drosophila lebanonensis</name>
    <name type="common">Fruit fly</name>
    <name type="synonym">Scaptodrosophila lebanonensis</name>
    <dbReference type="NCBI Taxonomy" id="7225"/>
    <lineage>
        <taxon>Eukaryota</taxon>
        <taxon>Metazoa</taxon>
        <taxon>Ecdysozoa</taxon>
        <taxon>Arthropoda</taxon>
        <taxon>Hexapoda</taxon>
        <taxon>Insecta</taxon>
        <taxon>Pterygota</taxon>
        <taxon>Neoptera</taxon>
        <taxon>Endopterygota</taxon>
        <taxon>Diptera</taxon>
        <taxon>Brachycera</taxon>
        <taxon>Muscomorpha</taxon>
        <taxon>Ephydroidea</taxon>
        <taxon>Drosophilidae</taxon>
        <taxon>Scaptodrosophila</taxon>
    </lineage>
</organism>
<sequence length="202" mass="21938">MAGAKGSTNQTGLLLMQLLQGINKPVSYESIMVSMEEAIKQPLDPQMRHTVNATLEMGVRLGFLHRNGNCFYVAPLTHDATIQVLDKELLEALPSQAPFMSSLSIAGSQRSKIVATSGKLAPPKKRPVRRAKTKVFAEPSINILPSASSQGDVIDLTKSHASVKSRAKNCACCLYCGFKHSPKLSAIRTRKPRGRKAAMHKS</sequence>
<evidence type="ECO:0000313" key="3">
    <source>
        <dbReference type="RefSeq" id="XP_030373513.1"/>
    </source>
</evidence>
<dbReference type="AlphaFoldDB" id="A0A6J2TEH9"/>
<accession>A0A6J2TEH9</accession>
<keyword evidence="2" id="KW-1185">Reference proteome</keyword>
<name>A0A6J2TEH9_DROLE</name>
<dbReference type="InterPro" id="IPR031957">
    <property type="entry name" value="DUF4777"/>
</dbReference>
<reference evidence="3" key="1">
    <citation type="submission" date="2025-08" db="UniProtKB">
        <authorList>
            <consortium name="RefSeq"/>
        </authorList>
    </citation>
    <scope>IDENTIFICATION</scope>
    <source>
        <strain evidence="3">11010-0011.00</strain>
        <tissue evidence="3">Whole body</tissue>
    </source>
</reference>
<proteinExistence type="predicted"/>
<gene>
    <name evidence="3" type="primary">LOC115623367</name>
</gene>
<protein>
    <submittedName>
        <fullName evidence="3">Uncharacterized protein LOC115623367</fullName>
    </submittedName>
</protein>
<evidence type="ECO:0000313" key="2">
    <source>
        <dbReference type="Proteomes" id="UP000504634"/>
    </source>
</evidence>
<dbReference type="RefSeq" id="XP_030373513.1">
    <property type="nucleotide sequence ID" value="XM_030517653.1"/>
</dbReference>